<dbReference type="Proteomes" id="UP001595955">
    <property type="component" value="Unassembled WGS sequence"/>
</dbReference>
<keyword evidence="4 6" id="KW-0472">Membrane</keyword>
<feature type="transmembrane region" description="Helical" evidence="6">
    <location>
        <begin position="27"/>
        <end position="47"/>
    </location>
</feature>
<comment type="subcellular location">
    <subcellularLocation>
        <location evidence="6">Cell membrane</location>
        <topology evidence="6">Multi-pass membrane protein</topology>
    </subcellularLocation>
    <subcellularLocation>
        <location evidence="1">Membrane</location>
        <topology evidence="1">Multi-pass membrane protein</topology>
    </subcellularLocation>
</comment>
<keyword evidence="5" id="KW-0046">Antibiotic resistance</keyword>
<evidence type="ECO:0000313" key="9">
    <source>
        <dbReference type="Proteomes" id="UP001595955"/>
    </source>
</evidence>
<dbReference type="InterPro" id="IPR013525">
    <property type="entry name" value="ABC2_TM"/>
</dbReference>
<dbReference type="PROSITE" id="PS51012">
    <property type="entry name" value="ABC_TM2"/>
    <property type="match status" value="1"/>
</dbReference>
<proteinExistence type="inferred from homology"/>
<accession>A0ABV9D7X3</accession>
<dbReference type="EMBL" id="JBHSGF010000003">
    <property type="protein sequence ID" value="MFC4554750.1"/>
    <property type="molecule type" value="Genomic_DNA"/>
</dbReference>
<feature type="transmembrane region" description="Helical" evidence="6">
    <location>
        <begin position="102"/>
        <end position="127"/>
    </location>
</feature>
<evidence type="ECO:0000256" key="4">
    <source>
        <dbReference type="ARBA" id="ARBA00023136"/>
    </source>
</evidence>
<dbReference type="PANTHER" id="PTHR43229">
    <property type="entry name" value="NODULATION PROTEIN J"/>
    <property type="match status" value="1"/>
</dbReference>
<protein>
    <recommendedName>
        <fullName evidence="6">Transport permease protein</fullName>
    </recommendedName>
</protein>
<evidence type="ECO:0000256" key="2">
    <source>
        <dbReference type="ARBA" id="ARBA00022692"/>
    </source>
</evidence>
<name>A0ABV9D7X3_9MICO</name>
<feature type="domain" description="ABC transmembrane type-2" evidence="7">
    <location>
        <begin position="26"/>
        <end position="250"/>
    </location>
</feature>
<evidence type="ECO:0000259" key="7">
    <source>
        <dbReference type="PROSITE" id="PS51012"/>
    </source>
</evidence>
<keyword evidence="9" id="KW-1185">Reference proteome</keyword>
<dbReference type="InterPro" id="IPR000412">
    <property type="entry name" value="ABC_2_transport"/>
</dbReference>
<comment type="similarity">
    <text evidence="6">Belongs to the ABC-2 integral membrane protein family.</text>
</comment>
<dbReference type="Pfam" id="PF01061">
    <property type="entry name" value="ABC2_membrane"/>
    <property type="match status" value="1"/>
</dbReference>
<feature type="transmembrane region" description="Helical" evidence="6">
    <location>
        <begin position="170"/>
        <end position="188"/>
    </location>
</feature>
<keyword evidence="6" id="KW-0813">Transport</keyword>
<feature type="transmembrane region" description="Helical" evidence="6">
    <location>
        <begin position="139"/>
        <end position="163"/>
    </location>
</feature>
<keyword evidence="2 6" id="KW-0812">Transmembrane</keyword>
<keyword evidence="3 6" id="KW-1133">Transmembrane helix</keyword>
<evidence type="ECO:0000313" key="8">
    <source>
        <dbReference type="EMBL" id="MFC4554750.1"/>
    </source>
</evidence>
<evidence type="ECO:0000256" key="3">
    <source>
        <dbReference type="ARBA" id="ARBA00022989"/>
    </source>
</evidence>
<dbReference type="InterPro" id="IPR047817">
    <property type="entry name" value="ABC2_TM_bact-type"/>
</dbReference>
<feature type="transmembrane region" description="Helical" evidence="6">
    <location>
        <begin position="225"/>
        <end position="247"/>
    </location>
</feature>
<sequence length="251" mass="25721">MTAVDVARHTALLTGRGIRRSTREVDALLLAVALPVLLMVLFVVVFGGALRPDGRYVDYVVPGVILLCAGYGAAQTAVAVAGDMTEGIVDRLRTMPVAASAVLTGHVVASMARNALAMVAVVAVALALGFRPSAGPLQWLAAAGILALFVLAVSWVSACLGLVARSVEAASGFTFAVLFLPYLSSAFVPTETMPRALQGFAEHQPITLVVEAVRGLLLGTPTTTAGAAVLWCAALAAAGATGAAVLFRRAR</sequence>
<feature type="transmembrane region" description="Helical" evidence="6">
    <location>
        <begin position="59"/>
        <end position="81"/>
    </location>
</feature>
<reference evidence="9" key="1">
    <citation type="journal article" date="2019" name="Int. J. Syst. Evol. Microbiol.">
        <title>The Global Catalogue of Microorganisms (GCM) 10K type strain sequencing project: providing services to taxonomists for standard genome sequencing and annotation.</title>
        <authorList>
            <consortium name="The Broad Institute Genomics Platform"/>
            <consortium name="The Broad Institute Genome Sequencing Center for Infectious Disease"/>
            <person name="Wu L."/>
            <person name="Ma J."/>
        </authorList>
    </citation>
    <scope>NUCLEOTIDE SEQUENCE [LARGE SCALE GENOMIC DNA]</scope>
    <source>
        <strain evidence="9">JCM 3369</strain>
    </source>
</reference>
<gene>
    <name evidence="8" type="ORF">ACFO3F_05770</name>
</gene>
<dbReference type="InterPro" id="IPR051784">
    <property type="entry name" value="Nod_factor_ABC_transporter"/>
</dbReference>
<organism evidence="8 9">
    <name type="scientific">Georgenia faecalis</name>
    <dbReference type="NCBI Taxonomy" id="2483799"/>
    <lineage>
        <taxon>Bacteria</taxon>
        <taxon>Bacillati</taxon>
        <taxon>Actinomycetota</taxon>
        <taxon>Actinomycetes</taxon>
        <taxon>Micrococcales</taxon>
        <taxon>Bogoriellaceae</taxon>
        <taxon>Georgenia</taxon>
    </lineage>
</organism>
<dbReference type="PANTHER" id="PTHR43229:SF2">
    <property type="entry name" value="NODULATION PROTEIN J"/>
    <property type="match status" value="1"/>
</dbReference>
<evidence type="ECO:0000256" key="5">
    <source>
        <dbReference type="ARBA" id="ARBA00023251"/>
    </source>
</evidence>
<keyword evidence="6" id="KW-1003">Cell membrane</keyword>
<dbReference type="PIRSF" id="PIRSF006648">
    <property type="entry name" value="DrrB"/>
    <property type="match status" value="1"/>
</dbReference>
<evidence type="ECO:0000256" key="6">
    <source>
        <dbReference type="RuleBase" id="RU361157"/>
    </source>
</evidence>
<dbReference type="RefSeq" id="WP_122825298.1">
    <property type="nucleotide sequence ID" value="NZ_CP033325.1"/>
</dbReference>
<comment type="caution">
    <text evidence="8">The sequence shown here is derived from an EMBL/GenBank/DDBJ whole genome shotgun (WGS) entry which is preliminary data.</text>
</comment>
<evidence type="ECO:0000256" key="1">
    <source>
        <dbReference type="ARBA" id="ARBA00004141"/>
    </source>
</evidence>